<reference evidence="2" key="1">
    <citation type="submission" date="2020-12" db="EMBL/GenBank/DDBJ databases">
        <title>Bacterial taxonomy.</title>
        <authorList>
            <person name="Pan X."/>
        </authorList>
    </citation>
    <scope>NUCLEOTIDE SEQUENCE</scope>
    <source>
        <strain evidence="2">M0105</strain>
    </source>
</reference>
<keyword evidence="1" id="KW-0732">Signal</keyword>
<sequence>MIIRLHAASAALLLLSSTAWAGESEIESAMSAGPSSLASKATIQTWGGEVLREGSNGWVCLPDVPDDGGPNPWCADKAWLNVIAALGKGEKPTYDKLGIAYMLAGDAAISNLRPDGKKEEGDWVEGVGAHLMIIVPDQSLFDNISTDPKNGGPWVMWPGTPYAHVMIPIDPYPPQ</sequence>
<evidence type="ECO:0000313" key="2">
    <source>
        <dbReference type="EMBL" id="MBK0401238.1"/>
    </source>
</evidence>
<dbReference type="Proteomes" id="UP000655420">
    <property type="component" value="Unassembled WGS sequence"/>
</dbReference>
<dbReference type="AlphaFoldDB" id="A0A8J7MBH1"/>
<feature type="chain" id="PRO_5035229893" evidence="1">
    <location>
        <begin position="22"/>
        <end position="175"/>
    </location>
</feature>
<evidence type="ECO:0000313" key="3">
    <source>
        <dbReference type="Proteomes" id="UP000655420"/>
    </source>
</evidence>
<proteinExistence type="predicted"/>
<evidence type="ECO:0000256" key="1">
    <source>
        <dbReference type="SAM" id="SignalP"/>
    </source>
</evidence>
<keyword evidence="3" id="KW-1185">Reference proteome</keyword>
<dbReference type="RefSeq" id="WP_200613573.1">
    <property type="nucleotide sequence ID" value="NZ_JAEHHL010000016.1"/>
</dbReference>
<accession>A0A8J7MBH1</accession>
<name>A0A8J7MBH1_9RHOB</name>
<organism evidence="2 3">
    <name type="scientific">Thermohalobaculum xanthum</name>
    <dbReference type="NCBI Taxonomy" id="2753746"/>
    <lineage>
        <taxon>Bacteria</taxon>
        <taxon>Pseudomonadati</taxon>
        <taxon>Pseudomonadota</taxon>
        <taxon>Alphaproteobacteria</taxon>
        <taxon>Rhodobacterales</taxon>
        <taxon>Paracoccaceae</taxon>
        <taxon>Thermohalobaculum</taxon>
    </lineage>
</organism>
<dbReference type="EMBL" id="JAEHHL010000016">
    <property type="protein sequence ID" value="MBK0401238.1"/>
    <property type="molecule type" value="Genomic_DNA"/>
</dbReference>
<comment type="caution">
    <text evidence="2">The sequence shown here is derived from an EMBL/GenBank/DDBJ whole genome shotgun (WGS) entry which is preliminary data.</text>
</comment>
<protein>
    <submittedName>
        <fullName evidence="2">Uncharacterized protein</fullName>
    </submittedName>
</protein>
<feature type="signal peptide" evidence="1">
    <location>
        <begin position="1"/>
        <end position="21"/>
    </location>
</feature>
<gene>
    <name evidence="2" type="ORF">H0I76_18735</name>
</gene>